<dbReference type="AlphaFoldDB" id="F9S2H8"/>
<feature type="transmembrane region" description="Helical" evidence="1">
    <location>
        <begin position="57"/>
        <end position="76"/>
    </location>
</feature>
<evidence type="ECO:0000256" key="1">
    <source>
        <dbReference type="SAM" id="Phobius"/>
    </source>
</evidence>
<name>F9S2H8_9VIBR</name>
<evidence type="ECO:0000313" key="2">
    <source>
        <dbReference type="EMBL" id="EGU39524.1"/>
    </source>
</evidence>
<proteinExistence type="predicted"/>
<dbReference type="OrthoDB" id="9813017at2"/>
<keyword evidence="1" id="KW-1133">Transmembrane helix</keyword>
<dbReference type="InterPro" id="IPR027961">
    <property type="entry name" value="DUF4442"/>
</dbReference>
<keyword evidence="1" id="KW-0472">Membrane</keyword>
<gene>
    <name evidence="2" type="ORF">VII00023_10334</name>
</gene>
<accession>F9S2H8</accession>
<organism evidence="2 3">
    <name type="scientific">Vibrio ichthyoenteri ATCC 700023</name>
    <dbReference type="NCBI Taxonomy" id="870968"/>
    <lineage>
        <taxon>Bacteria</taxon>
        <taxon>Pseudomonadati</taxon>
        <taxon>Pseudomonadota</taxon>
        <taxon>Gammaproteobacteria</taxon>
        <taxon>Vibrionales</taxon>
        <taxon>Vibrionaceae</taxon>
        <taxon>Vibrio</taxon>
    </lineage>
</organism>
<comment type="caution">
    <text evidence="2">The sequence shown here is derived from an EMBL/GenBank/DDBJ whole genome shotgun (WGS) entry which is preliminary data.</text>
</comment>
<evidence type="ECO:0008006" key="4">
    <source>
        <dbReference type="Google" id="ProtNLM"/>
    </source>
</evidence>
<dbReference type="EMBL" id="AFWF01000149">
    <property type="protein sequence ID" value="EGU39524.1"/>
    <property type="molecule type" value="Genomic_DNA"/>
</dbReference>
<evidence type="ECO:0000313" key="3">
    <source>
        <dbReference type="Proteomes" id="UP000004605"/>
    </source>
</evidence>
<protein>
    <recommendedName>
        <fullName evidence="4">DUF4442 domain-containing protein</fullName>
    </recommendedName>
</protein>
<keyword evidence="1" id="KW-0812">Transmembrane</keyword>
<dbReference type="Gene3D" id="3.10.129.10">
    <property type="entry name" value="Hotdog Thioesterase"/>
    <property type="match status" value="1"/>
</dbReference>
<keyword evidence="3" id="KW-1185">Reference proteome</keyword>
<dbReference type="InterPro" id="IPR029069">
    <property type="entry name" value="HotDog_dom_sf"/>
</dbReference>
<dbReference type="Pfam" id="PF14539">
    <property type="entry name" value="DUF4442"/>
    <property type="match status" value="1"/>
</dbReference>
<dbReference type="SUPFAM" id="SSF54637">
    <property type="entry name" value="Thioesterase/thiol ester dehydrase-isomerase"/>
    <property type="match status" value="1"/>
</dbReference>
<dbReference type="Proteomes" id="UP000004605">
    <property type="component" value="Unassembled WGS sequence"/>
</dbReference>
<sequence>MSQILTPLRKANLYLRMFGLFKVPLIWYCRPKIIHLDQNKVEVVIPLKKRNKNHLNSMYFGVLAVGADVAGGFMAMSKSQARGERISLAFKAVQAEFIKRPEADVVFTCQDGALIDEMLEQAIVSGERINRPVTITATCPTLHGDEPMAIFQLTLSIKKSSIKKHHN</sequence>
<reference evidence="2 3" key="1">
    <citation type="journal article" date="2012" name="Int. J. Syst. Evol. Microbiol.">
        <title>Vibrio caribbeanicus sp. nov., isolated from the marine sponge Scleritoderma cyanea.</title>
        <authorList>
            <person name="Hoffmann M."/>
            <person name="Monday S.R."/>
            <person name="Allard M.W."/>
            <person name="Strain E.A."/>
            <person name="Whittaker P."/>
            <person name="Naum M."/>
            <person name="McCarthy P.J."/>
            <person name="Lopez J.V."/>
            <person name="Fischer M."/>
            <person name="Brown E.W."/>
        </authorList>
    </citation>
    <scope>NUCLEOTIDE SEQUENCE [LARGE SCALE GENOMIC DNA]</scope>
    <source>
        <strain evidence="2 3">ATCC 700023</strain>
    </source>
</reference>